<feature type="domain" description="Protein kinase" evidence="5">
    <location>
        <begin position="21"/>
        <end position="289"/>
    </location>
</feature>
<keyword evidence="2" id="KW-0547">Nucleotide-binding</keyword>
<dbReference type="HOGENOM" id="CLU_493169_0_0_2"/>
<dbReference type="InterPro" id="IPR008271">
    <property type="entry name" value="Ser/Thr_kinase_AS"/>
</dbReference>
<dbReference type="eggNOG" id="arCOG03682">
    <property type="taxonomic scope" value="Archaea"/>
</dbReference>
<evidence type="ECO:0000256" key="1">
    <source>
        <dbReference type="ARBA" id="ARBA00022679"/>
    </source>
</evidence>
<keyword evidence="7" id="KW-1185">Reference proteome</keyword>
<keyword evidence="1" id="KW-0808">Transferase</keyword>
<gene>
    <name evidence="6" type="ordered locus">mru_1306</name>
</gene>
<dbReference type="PANTHER" id="PTHR24348:SF22">
    <property type="entry name" value="NON-SPECIFIC SERINE_THREONINE PROTEIN KINASE"/>
    <property type="match status" value="1"/>
</dbReference>
<proteinExistence type="predicted"/>
<sequence>MVLLNYNQTKDMIEDYFHGQYEVLKFLGEGSFAQVFLVKQNFLNDKRAMKIIKEPLSNTKNIDHIFHEVQIASQLHHENILDIYDAGLIGDIAYFVLEYVSGGDLEDYRTSYLKANRPIPIHISLDIIKQILMGLGTLHSSNPIIIHRDLKTKNILMNYGDERLIVKISDFGFARELSSNADDFEVGGTKPYMAPECFNGVFSTRSDVYAVGVIFYLLLAGEFPYRLSDYVIGDIVDGKPWKIDLKPPSHFNQNVPKFVDKLVLKALDVNPNKRHIDAKDFENDLDKAIEKFKEYSYYKEYLNELKGLEELDELDNLGKLGELGEFGELKELEESSRIAELKESSKLGESNKDSKDQDHILNDNILEAFRLAKTEDGLDEASSILEKEVLKDYEIRKTYGKTLRLWKGDYPDAKLISEAFTVTLKGENYKLAIDLLREAFAYNPILKDTYGYYIDLWSIFIDLNKNKDFIISINRLENLMDRNDKIRDIYKDSIDTLKSYDEDRILNEAIDLADRGNLIDASKLLELLVVYDDEIRKDYAYKLSLWKQDLSM</sequence>
<dbReference type="InterPro" id="IPR045269">
    <property type="entry name" value="Atg1-like"/>
</dbReference>
<dbReference type="InterPro" id="IPR000719">
    <property type="entry name" value="Prot_kinase_dom"/>
</dbReference>
<dbReference type="InterPro" id="IPR011009">
    <property type="entry name" value="Kinase-like_dom_sf"/>
</dbReference>
<dbReference type="EMBL" id="CP001719">
    <property type="protein sequence ID" value="ADC47156.1"/>
    <property type="molecule type" value="Genomic_DNA"/>
</dbReference>
<evidence type="ECO:0000313" key="7">
    <source>
        <dbReference type="Proteomes" id="UP000008680"/>
    </source>
</evidence>
<protein>
    <submittedName>
        <fullName evidence="6">Serine/threonine protein kinase</fullName>
    </submittedName>
</protein>
<dbReference type="AlphaFoldDB" id="D3E3P5"/>
<evidence type="ECO:0000313" key="6">
    <source>
        <dbReference type="EMBL" id="ADC47156.1"/>
    </source>
</evidence>
<dbReference type="Gene3D" id="1.10.510.10">
    <property type="entry name" value="Transferase(Phosphotransferase) domain 1"/>
    <property type="match status" value="1"/>
</dbReference>
<dbReference type="PROSITE" id="PS00107">
    <property type="entry name" value="PROTEIN_KINASE_ATP"/>
    <property type="match status" value="1"/>
</dbReference>
<reference evidence="6 7" key="1">
    <citation type="journal article" date="2010" name="PLoS ONE">
        <title>The genome sequence of the rumen methanogen Methanobrevibacter ruminantium reveals new possibilities for controlling ruminant methane emissions.</title>
        <authorList>
            <person name="Leahy S.C."/>
            <person name="Kelly W.J."/>
            <person name="Altermann E."/>
            <person name="Ronimus R.S."/>
            <person name="Yeoman C.J."/>
            <person name="Pacheco D.M."/>
            <person name="Li D."/>
            <person name="Kong Z."/>
            <person name="McTavish S."/>
            <person name="Sang C."/>
            <person name="Lambie S.C."/>
            <person name="Janssen P.H."/>
            <person name="Dey D."/>
            <person name="Attwood G.T."/>
        </authorList>
    </citation>
    <scope>NUCLEOTIDE SEQUENCE [LARGE SCALE GENOMIC DNA]</scope>
    <source>
        <strain evidence="7">ATCC 35063 / DSM 1093 / JCM 13430 / OCM 146 / M1</strain>
    </source>
</reference>
<dbReference type="GO" id="GO:0042594">
    <property type="term" value="P:response to starvation"/>
    <property type="evidence" value="ECO:0007669"/>
    <property type="project" value="TreeGrafter"/>
</dbReference>
<dbReference type="CDD" id="cd14014">
    <property type="entry name" value="STKc_PknB_like"/>
    <property type="match status" value="1"/>
</dbReference>
<dbReference type="GO" id="GO:0004674">
    <property type="term" value="F:protein serine/threonine kinase activity"/>
    <property type="evidence" value="ECO:0007669"/>
    <property type="project" value="UniProtKB-KW"/>
</dbReference>
<keyword evidence="4" id="KW-0067">ATP-binding</keyword>
<dbReference type="GO" id="GO:0005829">
    <property type="term" value="C:cytosol"/>
    <property type="evidence" value="ECO:0007669"/>
    <property type="project" value="TreeGrafter"/>
</dbReference>
<keyword evidence="6" id="KW-0723">Serine/threonine-protein kinase</keyword>
<evidence type="ECO:0000256" key="2">
    <source>
        <dbReference type="ARBA" id="ARBA00022741"/>
    </source>
</evidence>
<dbReference type="InterPro" id="IPR017441">
    <property type="entry name" value="Protein_kinase_ATP_BS"/>
</dbReference>
<evidence type="ECO:0000256" key="3">
    <source>
        <dbReference type="ARBA" id="ARBA00022777"/>
    </source>
</evidence>
<dbReference type="PROSITE" id="PS50011">
    <property type="entry name" value="PROTEIN_KINASE_DOM"/>
    <property type="match status" value="1"/>
</dbReference>
<dbReference type="Proteomes" id="UP000008680">
    <property type="component" value="Chromosome"/>
</dbReference>
<dbReference type="KEGG" id="mru:mru_1306"/>
<dbReference type="Gene3D" id="3.30.200.20">
    <property type="entry name" value="Phosphorylase Kinase, domain 1"/>
    <property type="match status" value="1"/>
</dbReference>
<keyword evidence="3 6" id="KW-0418">Kinase</keyword>
<dbReference type="SUPFAM" id="SSF56112">
    <property type="entry name" value="Protein kinase-like (PK-like)"/>
    <property type="match status" value="1"/>
</dbReference>
<dbReference type="SMART" id="SM00220">
    <property type="entry name" value="S_TKc"/>
    <property type="match status" value="1"/>
</dbReference>
<name>D3E3P5_METRM</name>
<dbReference type="Pfam" id="PF00069">
    <property type="entry name" value="Pkinase"/>
    <property type="match status" value="1"/>
</dbReference>
<dbReference type="PANTHER" id="PTHR24348">
    <property type="entry name" value="SERINE/THREONINE-PROTEIN KINASE UNC-51-RELATED"/>
    <property type="match status" value="1"/>
</dbReference>
<evidence type="ECO:0000259" key="5">
    <source>
        <dbReference type="PROSITE" id="PS50011"/>
    </source>
</evidence>
<dbReference type="STRING" id="634498.mru_1306"/>
<dbReference type="GO" id="GO:0005776">
    <property type="term" value="C:autophagosome"/>
    <property type="evidence" value="ECO:0007669"/>
    <property type="project" value="TreeGrafter"/>
</dbReference>
<accession>D3E3P5</accession>
<organism evidence="6 7">
    <name type="scientific">Methanobrevibacter ruminantium (strain ATCC 35063 / DSM 1093 / JCM 13430 / OCM 146 / M1)</name>
    <name type="common">Methanobacterium ruminantium</name>
    <dbReference type="NCBI Taxonomy" id="634498"/>
    <lineage>
        <taxon>Archaea</taxon>
        <taxon>Methanobacteriati</taxon>
        <taxon>Methanobacteriota</taxon>
        <taxon>Methanomada group</taxon>
        <taxon>Methanobacteria</taxon>
        <taxon>Methanobacteriales</taxon>
        <taxon>Methanobacteriaceae</taxon>
        <taxon>Methanobrevibacter</taxon>
    </lineage>
</organism>
<evidence type="ECO:0000256" key="4">
    <source>
        <dbReference type="ARBA" id="ARBA00022840"/>
    </source>
</evidence>
<dbReference type="GO" id="GO:0034045">
    <property type="term" value="C:phagophore assembly site membrane"/>
    <property type="evidence" value="ECO:0007669"/>
    <property type="project" value="TreeGrafter"/>
</dbReference>
<dbReference type="GO" id="GO:0005524">
    <property type="term" value="F:ATP binding"/>
    <property type="evidence" value="ECO:0007669"/>
    <property type="project" value="UniProtKB-KW"/>
</dbReference>
<dbReference type="PROSITE" id="PS00108">
    <property type="entry name" value="PROTEIN_KINASE_ST"/>
    <property type="match status" value="1"/>
</dbReference>
<dbReference type="PATRIC" id="fig|634498.28.peg.1310"/>